<dbReference type="InterPro" id="IPR052155">
    <property type="entry name" value="Biofilm_reg_signaling"/>
</dbReference>
<feature type="transmembrane region" description="Helical" evidence="1">
    <location>
        <begin position="297"/>
        <end position="318"/>
    </location>
</feature>
<feature type="transmembrane region" description="Helical" evidence="1">
    <location>
        <begin position="24"/>
        <end position="42"/>
    </location>
</feature>
<dbReference type="Gene3D" id="3.30.450.20">
    <property type="entry name" value="PAS domain"/>
    <property type="match status" value="1"/>
</dbReference>
<evidence type="ECO:0000259" key="2">
    <source>
        <dbReference type="PROSITE" id="PS50883"/>
    </source>
</evidence>
<dbReference type="RefSeq" id="WP_163476581.1">
    <property type="nucleotide sequence ID" value="NZ_JAAGWE010000015.1"/>
</dbReference>
<dbReference type="Proteomes" id="UP000471126">
    <property type="component" value="Unassembled WGS sequence"/>
</dbReference>
<reference evidence="4 5" key="1">
    <citation type="submission" date="2019-12" db="EMBL/GenBank/DDBJ databases">
        <title>WGS of CPCC 203550 I12A-02606.</title>
        <authorList>
            <person name="Jiang Z."/>
        </authorList>
    </citation>
    <scope>NUCLEOTIDE SEQUENCE [LARGE SCALE GENOMIC DNA]</scope>
    <source>
        <strain evidence="4 5">I12A-02606</strain>
    </source>
</reference>
<feature type="transmembrane region" description="Helical" evidence="1">
    <location>
        <begin position="48"/>
        <end position="65"/>
    </location>
</feature>
<evidence type="ECO:0000259" key="3">
    <source>
        <dbReference type="PROSITE" id="PS50887"/>
    </source>
</evidence>
<feature type="domain" description="GGDEF" evidence="3">
    <location>
        <begin position="489"/>
        <end position="622"/>
    </location>
</feature>
<feature type="transmembrane region" description="Helical" evidence="1">
    <location>
        <begin position="137"/>
        <end position="155"/>
    </location>
</feature>
<organism evidence="4 5">
    <name type="scientific">Geodermatophilus normandii</name>
    <dbReference type="NCBI Taxonomy" id="1137989"/>
    <lineage>
        <taxon>Bacteria</taxon>
        <taxon>Bacillati</taxon>
        <taxon>Actinomycetota</taxon>
        <taxon>Actinomycetes</taxon>
        <taxon>Geodermatophilales</taxon>
        <taxon>Geodermatophilaceae</taxon>
        <taxon>Geodermatophilus</taxon>
    </lineage>
</organism>
<dbReference type="SUPFAM" id="SSF55073">
    <property type="entry name" value="Nucleotide cyclase"/>
    <property type="match status" value="1"/>
</dbReference>
<dbReference type="SMART" id="SM00052">
    <property type="entry name" value="EAL"/>
    <property type="match status" value="1"/>
</dbReference>
<accession>A0A6P0GGN7</accession>
<dbReference type="PROSITE" id="PS50883">
    <property type="entry name" value="EAL"/>
    <property type="match status" value="1"/>
</dbReference>
<dbReference type="Pfam" id="PF00563">
    <property type="entry name" value="EAL"/>
    <property type="match status" value="1"/>
</dbReference>
<feature type="transmembrane region" description="Helical" evidence="1">
    <location>
        <begin position="202"/>
        <end position="223"/>
    </location>
</feature>
<gene>
    <name evidence="4" type="ORF">GCU54_10485</name>
</gene>
<dbReference type="Gene3D" id="3.30.70.270">
    <property type="match status" value="1"/>
</dbReference>
<dbReference type="InterPro" id="IPR043128">
    <property type="entry name" value="Rev_trsase/Diguanyl_cyclase"/>
</dbReference>
<dbReference type="PROSITE" id="PS50887">
    <property type="entry name" value="GGDEF"/>
    <property type="match status" value="1"/>
</dbReference>
<feature type="transmembrane region" description="Helical" evidence="1">
    <location>
        <begin position="175"/>
        <end position="195"/>
    </location>
</feature>
<sequence length="910" mass="94203">MSWTIDGPSWTVGSSRPALRRAPALVAALVVVLLVAEGVAYGTVTGTALYFAVIGMAVVAAWVGVSSGGRQLPAVLVALGVTLSGAGDVVWQVQTSLTGSGADVGVADVLYLGSYVALGAALALMARTRHADRDQQVSGWIDALVVFVAALLVVWELSIAATVQDPTLGGLDRVVLSLYPALDAALIGLVVRLLATRRHGERVSLAVAVACACWLFSDVVYLLDVDADDLGSLLDAGWLLGSVLLAVAAWPAASRPAAGDDARHAVSGLARLAVCLGALLVPPTTELVIDWTGGEDAAGAVFTAMVTLTVLVFVRAALLVRGEAAARALVRSRERFAAKLTAHSSDAVLVLSRDGRLISDPTPLATVLGATPAGVSTTADALRLAGVDTELADALFARAVAAQGSVVDAELPARHRGEDRWIGVRLVDLSGDPDVGGVVVHVTDVTGRRRAEEALAHSVLHDGLTGLANRALFTDRVGQALRRTVRGGGSVAVLSLDLDGFKAVNDSLGHAAGDTLLREVATRLRAAVRADDTVARLGGDEFAVLVEQTGEGDDEALLAAARALEVLARPVPLPGGPVTVSASVGVAVGRGEVAGESLIGDADLALYAAKLDGRNRVQRFEPGMRAAALAARELEQELRGAVARGEFRLAYQPVIGLADRRVTGFEALLRWDNPRLGPVTPDRFVPVAEAAGLMDDIGAWVLREACTTAAVWRHRHPGAGPFTMAVNVSATQLTSPDLVGSIAHALAESGLPAGALVLEVTETALVGDPGRAAACLSALRALGVRLALDDFGTGYSSLAHLRQFTVDVLKIDRSFVSSMAEGEPLPAIVRGTIDLGRTLGLEVLAEGVEHEHQARLLAEGRCDTAQGYLFARPLEACDAEALLLEEAAARAGVPAIVPLRSAPRALTGPV</sequence>
<keyword evidence="1" id="KW-0812">Transmembrane</keyword>
<dbReference type="SUPFAM" id="SSF141868">
    <property type="entry name" value="EAL domain-like"/>
    <property type="match status" value="1"/>
</dbReference>
<feature type="transmembrane region" description="Helical" evidence="1">
    <location>
        <begin position="72"/>
        <end position="93"/>
    </location>
</feature>
<dbReference type="SUPFAM" id="SSF55785">
    <property type="entry name" value="PYP-like sensor domain (PAS domain)"/>
    <property type="match status" value="1"/>
</dbReference>
<evidence type="ECO:0000313" key="5">
    <source>
        <dbReference type="Proteomes" id="UP000471126"/>
    </source>
</evidence>
<dbReference type="EMBL" id="JAAGWE010000015">
    <property type="protein sequence ID" value="NEM06437.1"/>
    <property type="molecule type" value="Genomic_DNA"/>
</dbReference>
<proteinExistence type="predicted"/>
<feature type="domain" description="EAL" evidence="2">
    <location>
        <begin position="631"/>
        <end position="887"/>
    </location>
</feature>
<dbReference type="AlphaFoldDB" id="A0A6P0GGN7"/>
<dbReference type="NCBIfam" id="TIGR00254">
    <property type="entry name" value="GGDEF"/>
    <property type="match status" value="1"/>
</dbReference>
<dbReference type="InterPro" id="IPR001633">
    <property type="entry name" value="EAL_dom"/>
</dbReference>
<dbReference type="InterPro" id="IPR029787">
    <property type="entry name" value="Nucleotide_cyclase"/>
</dbReference>
<dbReference type="InterPro" id="IPR035965">
    <property type="entry name" value="PAS-like_dom_sf"/>
</dbReference>
<evidence type="ECO:0000256" key="1">
    <source>
        <dbReference type="SAM" id="Phobius"/>
    </source>
</evidence>
<dbReference type="PANTHER" id="PTHR44757">
    <property type="entry name" value="DIGUANYLATE CYCLASE DGCP"/>
    <property type="match status" value="1"/>
</dbReference>
<dbReference type="CDD" id="cd01948">
    <property type="entry name" value="EAL"/>
    <property type="match status" value="1"/>
</dbReference>
<name>A0A6P0GGN7_9ACTN</name>
<evidence type="ECO:0000313" key="4">
    <source>
        <dbReference type="EMBL" id="NEM06437.1"/>
    </source>
</evidence>
<feature type="transmembrane region" description="Helical" evidence="1">
    <location>
        <begin position="235"/>
        <end position="253"/>
    </location>
</feature>
<dbReference type="InterPro" id="IPR035919">
    <property type="entry name" value="EAL_sf"/>
</dbReference>
<dbReference type="CDD" id="cd01949">
    <property type="entry name" value="GGDEF"/>
    <property type="match status" value="1"/>
</dbReference>
<dbReference type="SMART" id="SM00267">
    <property type="entry name" value="GGDEF"/>
    <property type="match status" value="1"/>
</dbReference>
<feature type="transmembrane region" description="Helical" evidence="1">
    <location>
        <begin position="105"/>
        <end position="125"/>
    </location>
</feature>
<keyword evidence="1" id="KW-0472">Membrane</keyword>
<dbReference type="InterPro" id="IPR000160">
    <property type="entry name" value="GGDEF_dom"/>
</dbReference>
<dbReference type="Pfam" id="PF00990">
    <property type="entry name" value="GGDEF"/>
    <property type="match status" value="1"/>
</dbReference>
<dbReference type="PANTHER" id="PTHR44757:SF2">
    <property type="entry name" value="BIOFILM ARCHITECTURE MAINTENANCE PROTEIN MBAA"/>
    <property type="match status" value="1"/>
</dbReference>
<keyword evidence="1" id="KW-1133">Transmembrane helix</keyword>
<protein>
    <submittedName>
        <fullName evidence="4">EAL domain-containing protein</fullName>
    </submittedName>
</protein>
<comment type="caution">
    <text evidence="4">The sequence shown here is derived from an EMBL/GenBank/DDBJ whole genome shotgun (WGS) entry which is preliminary data.</text>
</comment>
<dbReference type="Gene3D" id="3.20.20.450">
    <property type="entry name" value="EAL domain"/>
    <property type="match status" value="1"/>
</dbReference>